<dbReference type="OrthoDB" id="4940285at2759"/>
<dbReference type="STRING" id="43265.A0A545VMP0"/>
<accession>A0A545VMP0</accession>
<proteinExistence type="predicted"/>
<protein>
    <submittedName>
        <fullName evidence="2">Fungal specific transcription factor</fullName>
    </submittedName>
</protein>
<evidence type="ECO:0000313" key="2">
    <source>
        <dbReference type="EMBL" id="TQV91210.1"/>
    </source>
</evidence>
<keyword evidence="1" id="KW-0175">Coiled coil</keyword>
<keyword evidence="3" id="KW-1185">Reference proteome</keyword>
<evidence type="ECO:0000313" key="3">
    <source>
        <dbReference type="Proteomes" id="UP000315783"/>
    </source>
</evidence>
<dbReference type="EMBL" id="SPUK01000020">
    <property type="protein sequence ID" value="TQV91210.1"/>
    <property type="molecule type" value="Genomic_DNA"/>
</dbReference>
<reference evidence="2 3" key="1">
    <citation type="journal article" date="2019" name="Appl. Microbiol. Biotechnol.">
        <title>Genome sequence of Isaria javanica and comparative genome analysis insights into family S53 peptidase evolution in fungal entomopathogens.</title>
        <authorList>
            <person name="Lin R."/>
            <person name="Zhang X."/>
            <person name="Xin B."/>
            <person name="Zou M."/>
            <person name="Gao Y."/>
            <person name="Qin F."/>
            <person name="Hu Q."/>
            <person name="Xie B."/>
            <person name="Cheng X."/>
        </authorList>
    </citation>
    <scope>NUCLEOTIDE SEQUENCE [LARGE SCALE GENOMIC DNA]</scope>
    <source>
        <strain evidence="2 3">IJ1G</strain>
    </source>
</reference>
<sequence length="215" mass="24254">MSTTTSTTTIKRPRPVFKAGRFKVPKSAGKATVFTVLAPYAHSVLDLFRNWDSPIGYGIRWFDDAMARLQEAIGGPQRDDIYGNELKYKIIKGIGSALQLGFETDWDKRKRLKAEAEAREEARRLEENVEVQRIEGLEELIQLCDRVSDGRPDDADLAAQIRQSCEDLEAAVRTAAEEDAAEAGKKEPSTFYYWFGDCKVSTKPEPRLWYLGSVT</sequence>
<comment type="caution">
    <text evidence="2">The sequence shown here is derived from an EMBL/GenBank/DDBJ whole genome shotgun (WGS) entry which is preliminary data.</text>
</comment>
<evidence type="ECO:0000256" key="1">
    <source>
        <dbReference type="SAM" id="Coils"/>
    </source>
</evidence>
<dbReference type="Proteomes" id="UP000315783">
    <property type="component" value="Unassembled WGS sequence"/>
</dbReference>
<gene>
    <name evidence="2" type="ORF">IF1G_10091</name>
</gene>
<name>A0A545VMP0_9HYPO</name>
<feature type="coiled-coil region" evidence="1">
    <location>
        <begin position="108"/>
        <end position="178"/>
    </location>
</feature>
<organism evidence="2 3">
    <name type="scientific">Cordyceps javanica</name>
    <dbReference type="NCBI Taxonomy" id="43265"/>
    <lineage>
        <taxon>Eukaryota</taxon>
        <taxon>Fungi</taxon>
        <taxon>Dikarya</taxon>
        <taxon>Ascomycota</taxon>
        <taxon>Pezizomycotina</taxon>
        <taxon>Sordariomycetes</taxon>
        <taxon>Hypocreomycetidae</taxon>
        <taxon>Hypocreales</taxon>
        <taxon>Cordycipitaceae</taxon>
        <taxon>Cordyceps</taxon>
    </lineage>
</organism>
<dbReference type="AlphaFoldDB" id="A0A545VMP0"/>